<dbReference type="PANTHER" id="PTHR48028">
    <property type="entry name" value="GLYCINE-RICH RNA-BINDING PROTEIN RZ1A"/>
    <property type="match status" value="1"/>
</dbReference>
<dbReference type="SMART" id="SM00360">
    <property type="entry name" value="RRM"/>
    <property type="match status" value="1"/>
</dbReference>
<feature type="region of interest" description="Disordered" evidence="3">
    <location>
        <begin position="99"/>
        <end position="221"/>
    </location>
</feature>
<dbReference type="GO" id="GO:0003723">
    <property type="term" value="F:RNA binding"/>
    <property type="evidence" value="ECO:0007669"/>
    <property type="project" value="UniProtKB-UniRule"/>
</dbReference>
<dbReference type="EMBL" id="JALJOS010000005">
    <property type="protein sequence ID" value="KAK9839102.1"/>
    <property type="molecule type" value="Genomic_DNA"/>
</dbReference>
<dbReference type="InterPro" id="IPR051106">
    <property type="entry name" value="RNA-bind/splicing_reg"/>
</dbReference>
<sequence>MSREADPDRDRAPVDAPEEHKVFVGGISWHMNDRELMRTFDKYHPVDARVMLDKITNRSRGFGFVTFNDKVLMEKAVAEMHEANIENRKISVTKAIPQSETAPGTPAAALARGGRDRYGDRPARGERYDRGYERGYRGGDRYGPPGGGYERGYPGYERRGGGYDRYAERGYERGGGYADYDRGYERGYPPASYGGGYERGDPYAYSRESYSRDPYPPADRYASLEYERGGGAYPAGYDRYAAAPPSGYEREYDRYAGDRGAGYASRGPPPERASADRYARSGGGPDREYGSSSRYGGSSRPGPYDRAPGGSTRDDRSAPAPAPSSQR</sequence>
<dbReference type="PROSITE" id="PS50102">
    <property type="entry name" value="RRM"/>
    <property type="match status" value="1"/>
</dbReference>
<comment type="caution">
    <text evidence="5">The sequence shown here is derived from an EMBL/GenBank/DDBJ whole genome shotgun (WGS) entry which is preliminary data.</text>
</comment>
<dbReference type="Gene3D" id="3.30.70.330">
    <property type="match status" value="1"/>
</dbReference>
<dbReference type="AlphaFoldDB" id="A0AAW1S0H4"/>
<dbReference type="PANTHER" id="PTHR48028:SF2">
    <property type="entry name" value="GLYCINE-RICH RNA-BINDING PROTEIN RZ1A"/>
    <property type="match status" value="1"/>
</dbReference>
<organism evidence="5 6">
    <name type="scientific">Apatococcus lobatus</name>
    <dbReference type="NCBI Taxonomy" id="904363"/>
    <lineage>
        <taxon>Eukaryota</taxon>
        <taxon>Viridiplantae</taxon>
        <taxon>Chlorophyta</taxon>
        <taxon>core chlorophytes</taxon>
        <taxon>Trebouxiophyceae</taxon>
        <taxon>Chlorellales</taxon>
        <taxon>Chlorellaceae</taxon>
        <taxon>Apatococcus</taxon>
    </lineage>
</organism>
<feature type="domain" description="RRM" evidence="4">
    <location>
        <begin position="20"/>
        <end position="97"/>
    </location>
</feature>
<evidence type="ECO:0000256" key="2">
    <source>
        <dbReference type="PROSITE-ProRule" id="PRU00176"/>
    </source>
</evidence>
<dbReference type="InterPro" id="IPR035979">
    <property type="entry name" value="RBD_domain_sf"/>
</dbReference>
<feature type="region of interest" description="Disordered" evidence="3">
    <location>
        <begin position="250"/>
        <end position="327"/>
    </location>
</feature>
<dbReference type="SUPFAM" id="SSF54928">
    <property type="entry name" value="RNA-binding domain, RBD"/>
    <property type="match status" value="1"/>
</dbReference>
<protein>
    <recommendedName>
        <fullName evidence="4">RRM domain-containing protein</fullName>
    </recommendedName>
</protein>
<evidence type="ECO:0000256" key="1">
    <source>
        <dbReference type="ARBA" id="ARBA00022884"/>
    </source>
</evidence>
<reference evidence="5 6" key="1">
    <citation type="journal article" date="2024" name="Nat. Commun.">
        <title>Phylogenomics reveals the evolutionary origins of lichenization in chlorophyte algae.</title>
        <authorList>
            <person name="Puginier C."/>
            <person name="Libourel C."/>
            <person name="Otte J."/>
            <person name="Skaloud P."/>
            <person name="Haon M."/>
            <person name="Grisel S."/>
            <person name="Petersen M."/>
            <person name="Berrin J.G."/>
            <person name="Delaux P.M."/>
            <person name="Dal Grande F."/>
            <person name="Keller J."/>
        </authorList>
    </citation>
    <scope>NUCLEOTIDE SEQUENCE [LARGE SCALE GENOMIC DNA]</scope>
    <source>
        <strain evidence="5 6">SAG 2145</strain>
    </source>
</reference>
<evidence type="ECO:0000313" key="5">
    <source>
        <dbReference type="EMBL" id="KAK9839102.1"/>
    </source>
</evidence>
<proteinExistence type="predicted"/>
<feature type="compositionally biased region" description="Basic and acidic residues" evidence="3">
    <location>
        <begin position="156"/>
        <end position="172"/>
    </location>
</feature>
<dbReference type="InterPro" id="IPR000504">
    <property type="entry name" value="RRM_dom"/>
</dbReference>
<dbReference type="Proteomes" id="UP001438707">
    <property type="component" value="Unassembled WGS sequence"/>
</dbReference>
<accession>A0AAW1S0H4</accession>
<keyword evidence="6" id="KW-1185">Reference proteome</keyword>
<gene>
    <name evidence="5" type="ORF">WJX74_009631</name>
</gene>
<name>A0AAW1S0H4_9CHLO</name>
<evidence type="ECO:0000259" key="4">
    <source>
        <dbReference type="PROSITE" id="PS50102"/>
    </source>
</evidence>
<dbReference type="Pfam" id="PF00076">
    <property type="entry name" value="RRM_1"/>
    <property type="match status" value="1"/>
</dbReference>
<feature type="compositionally biased region" description="Low complexity" evidence="3">
    <location>
        <begin position="290"/>
        <end position="304"/>
    </location>
</feature>
<keyword evidence="1 2" id="KW-0694">RNA-binding</keyword>
<dbReference type="InterPro" id="IPR012677">
    <property type="entry name" value="Nucleotide-bd_a/b_plait_sf"/>
</dbReference>
<feature type="compositionally biased region" description="Basic and acidic residues" evidence="3">
    <location>
        <begin position="113"/>
        <end position="140"/>
    </location>
</feature>
<evidence type="ECO:0000256" key="3">
    <source>
        <dbReference type="SAM" id="MobiDB-lite"/>
    </source>
</evidence>
<feature type="compositionally biased region" description="Basic and acidic residues" evidence="3">
    <location>
        <begin position="273"/>
        <end position="289"/>
    </location>
</feature>
<evidence type="ECO:0000313" key="6">
    <source>
        <dbReference type="Proteomes" id="UP001438707"/>
    </source>
</evidence>